<evidence type="ECO:0000313" key="11">
    <source>
        <dbReference type="EMBL" id="GMA42132.1"/>
    </source>
</evidence>
<keyword evidence="5" id="KW-0560">Oxidoreductase</keyword>
<dbReference type="Pfam" id="PF01565">
    <property type="entry name" value="FAD_binding_4"/>
    <property type="match status" value="1"/>
</dbReference>
<dbReference type="EMBL" id="BSUO01000001">
    <property type="protein sequence ID" value="GMA42132.1"/>
    <property type="molecule type" value="Genomic_DNA"/>
</dbReference>
<reference evidence="12" key="1">
    <citation type="journal article" date="2019" name="Int. J. Syst. Evol. Microbiol.">
        <title>The Global Catalogue of Microorganisms (GCM) 10K type strain sequencing project: providing services to taxonomists for standard genome sequencing and annotation.</title>
        <authorList>
            <consortium name="The Broad Institute Genomics Platform"/>
            <consortium name="The Broad Institute Genome Sequencing Center for Infectious Disease"/>
            <person name="Wu L."/>
            <person name="Ma J."/>
        </authorList>
    </citation>
    <scope>NUCLEOTIDE SEQUENCE [LARGE SCALE GENOMIC DNA]</scope>
    <source>
        <strain evidence="12">NBRC 113072</strain>
    </source>
</reference>
<dbReference type="InterPro" id="IPR036318">
    <property type="entry name" value="FAD-bd_PCMH-like_sf"/>
</dbReference>
<dbReference type="Pfam" id="PF02754">
    <property type="entry name" value="CCG"/>
    <property type="match status" value="1"/>
</dbReference>
<feature type="region of interest" description="Disordered" evidence="8">
    <location>
        <begin position="1"/>
        <end position="22"/>
    </location>
</feature>
<dbReference type="GO" id="GO:0032259">
    <property type="term" value="P:methylation"/>
    <property type="evidence" value="ECO:0007669"/>
    <property type="project" value="UniProtKB-KW"/>
</dbReference>
<evidence type="ECO:0000256" key="1">
    <source>
        <dbReference type="ARBA" id="ARBA00001974"/>
    </source>
</evidence>
<dbReference type="PROSITE" id="PS51379">
    <property type="entry name" value="4FE4S_FER_2"/>
    <property type="match status" value="1"/>
</dbReference>
<keyword evidence="6" id="KW-0408">Iron</keyword>
<keyword evidence="11" id="KW-0489">Methyltransferase</keyword>
<evidence type="ECO:0000259" key="9">
    <source>
        <dbReference type="PROSITE" id="PS51379"/>
    </source>
</evidence>
<evidence type="ECO:0000256" key="5">
    <source>
        <dbReference type="ARBA" id="ARBA00023002"/>
    </source>
</evidence>
<dbReference type="InterPro" id="IPR006094">
    <property type="entry name" value="Oxid_FAD_bind_N"/>
</dbReference>
<dbReference type="InterPro" id="IPR016171">
    <property type="entry name" value="Vanillyl_alc_oxidase_C-sub2"/>
</dbReference>
<dbReference type="SUPFAM" id="SSF55103">
    <property type="entry name" value="FAD-linked oxidases, C-terminal domain"/>
    <property type="match status" value="1"/>
</dbReference>
<keyword evidence="4" id="KW-0274">FAD</keyword>
<evidence type="ECO:0000256" key="3">
    <source>
        <dbReference type="ARBA" id="ARBA00022723"/>
    </source>
</evidence>
<keyword evidence="12" id="KW-1185">Reference proteome</keyword>
<dbReference type="Pfam" id="PF02913">
    <property type="entry name" value="FAD-oxidase_C"/>
    <property type="match status" value="1"/>
</dbReference>
<feature type="domain" description="FAD-binding PCMH-type" evidence="10">
    <location>
        <begin position="38"/>
        <end position="254"/>
    </location>
</feature>
<dbReference type="InterPro" id="IPR009051">
    <property type="entry name" value="Helical_ferredxn"/>
</dbReference>
<name>A0ABQ6IW41_9MICO</name>
<accession>A0ABQ6IW41</accession>
<evidence type="ECO:0000256" key="7">
    <source>
        <dbReference type="ARBA" id="ARBA00023014"/>
    </source>
</evidence>
<evidence type="ECO:0000259" key="10">
    <source>
        <dbReference type="PROSITE" id="PS51387"/>
    </source>
</evidence>
<dbReference type="Gene3D" id="3.30.70.2740">
    <property type="match status" value="1"/>
</dbReference>
<dbReference type="GO" id="GO:0008168">
    <property type="term" value="F:methyltransferase activity"/>
    <property type="evidence" value="ECO:0007669"/>
    <property type="project" value="UniProtKB-KW"/>
</dbReference>
<organism evidence="11 12">
    <name type="scientific">Mobilicoccus caccae</name>
    <dbReference type="NCBI Taxonomy" id="1859295"/>
    <lineage>
        <taxon>Bacteria</taxon>
        <taxon>Bacillati</taxon>
        <taxon>Actinomycetota</taxon>
        <taxon>Actinomycetes</taxon>
        <taxon>Micrococcales</taxon>
        <taxon>Dermatophilaceae</taxon>
        <taxon>Mobilicoccus</taxon>
    </lineage>
</organism>
<dbReference type="InterPro" id="IPR016164">
    <property type="entry name" value="FAD-linked_Oxase-like_C"/>
</dbReference>
<dbReference type="RefSeq" id="WP_284305585.1">
    <property type="nucleotide sequence ID" value="NZ_BSUO01000001.1"/>
</dbReference>
<evidence type="ECO:0000256" key="4">
    <source>
        <dbReference type="ARBA" id="ARBA00022827"/>
    </source>
</evidence>
<dbReference type="InterPro" id="IPR016169">
    <property type="entry name" value="FAD-bd_PCMH_sub2"/>
</dbReference>
<evidence type="ECO:0000256" key="8">
    <source>
        <dbReference type="SAM" id="MobiDB-lite"/>
    </source>
</evidence>
<dbReference type="InterPro" id="IPR016167">
    <property type="entry name" value="FAD-bd_PCMH_sub1"/>
</dbReference>
<dbReference type="Gene3D" id="3.30.43.10">
    <property type="entry name" value="Uridine Diphospho-n-acetylenolpyruvylglucosamine Reductase, domain 2"/>
    <property type="match status" value="1"/>
</dbReference>
<dbReference type="Proteomes" id="UP001157126">
    <property type="component" value="Unassembled WGS sequence"/>
</dbReference>
<keyword evidence="11" id="KW-0808">Transferase</keyword>
<feature type="domain" description="4Fe-4S ferredoxin-type" evidence="9">
    <location>
        <begin position="590"/>
        <end position="620"/>
    </location>
</feature>
<protein>
    <submittedName>
        <fullName evidence="11">Dimethylmenaquinone methyltransferase</fullName>
    </submittedName>
</protein>
<dbReference type="InterPro" id="IPR004017">
    <property type="entry name" value="Cys_rich_dom"/>
</dbReference>
<dbReference type="InterPro" id="IPR004113">
    <property type="entry name" value="FAD-bd_oxidored_4_C"/>
</dbReference>
<dbReference type="InterPro" id="IPR017896">
    <property type="entry name" value="4Fe4S_Fe-S-bd"/>
</dbReference>
<comment type="cofactor">
    <cofactor evidence="1">
        <name>FAD</name>
        <dbReference type="ChEBI" id="CHEBI:57692"/>
    </cofactor>
</comment>
<keyword evidence="7" id="KW-0411">Iron-sulfur</keyword>
<dbReference type="InterPro" id="IPR016166">
    <property type="entry name" value="FAD-bd_PCMH"/>
</dbReference>
<dbReference type="PANTHER" id="PTHR11748">
    <property type="entry name" value="D-LACTATE DEHYDROGENASE"/>
    <property type="match status" value="1"/>
</dbReference>
<evidence type="ECO:0000256" key="6">
    <source>
        <dbReference type="ARBA" id="ARBA00023004"/>
    </source>
</evidence>
<dbReference type="Gene3D" id="1.10.1060.10">
    <property type="entry name" value="Alpha-helical ferredoxin"/>
    <property type="match status" value="1"/>
</dbReference>
<dbReference type="PANTHER" id="PTHR11748:SF119">
    <property type="entry name" value="D-2-HYDROXYGLUTARATE DEHYDROGENASE"/>
    <property type="match status" value="1"/>
</dbReference>
<dbReference type="SUPFAM" id="SSF56176">
    <property type="entry name" value="FAD-binding/transporter-associated domain-like"/>
    <property type="match status" value="1"/>
</dbReference>
<sequence length="949" mass="101112">MTSQSTFDAPPRTGRTEPPGLRTDAATRAAYTSDASIYRRWPAAIVEPRDATEVREAVRWARSRGLALTSRGGGTSVAGNSIGEGLVLDTSRHLTSVRIDPAARTAVVGPGVVCDSLRVAAADHGLTYGPDPSTHSRCTIGGMVANNACGSHSVAWGTSAENLVALRLVLADGREITARRGGCSDPRIEADLRALVAENEELIRTELGRFPRQVSGYGLHYLLPEHGFDVARALAGTEGTCGVFSELTVTLVEPPAATALVVLGYDDVFAAAADGARLRREGVQTIEGMGSDLIAALRTRPGSENAGSTLPAGGAWLYCEVAGTDLEDAVRAGRELAEVSRAGDGAVVVTDPEETRALWRIREAAAGIATRRADGGEAWPGWEDSAVPVDHLADYLRDLYALMDRMGLAGIPFGHFGEGCIHVRIDFDLGTDAGIAVYREFITAAAELVARHGGSVSGEHGDGRARSEMLARMYSPEMLALFARFKAIFDPENVLNPGVLVDPEPIDDRLRPGPGLRTNVTIPVHALARDGGDFASAVNRCVGVGACRSDTGAMCPSFQATGDEVHTTRGRARVLAEMLRGEHLRGGWRNTDTLEALDLCLSCKACATECPVNVDMATYKAEFLHHHWTGRLRPLAHYSMGWLPVAAALVTKLGVGSIINRAMRFRPLEVATLRLAGVEPRREMVTFADELSLAAWFSTRARRGEAPTPAPGAETLVLWPDTFSNHLSPQVGVAAVEVLEALGYHVVMPSGPVCCGLTWHSTGQLDMTKRALSRSLAALGPHLEAGHRIVGLEPSCTVMLTEAPELLPEHPHAGRLHDLVTTFATVVADHVESSTWPFGTVEASAVAQVHCHQKAKGSYDPDSRVLAELGIDVDVVGGGCCGLAGNFGFEPGHHEVSTACAERELFPKVREAGEDDLVLADGFSCRTQVDQGTDRSALHLAEVLRRALR</sequence>
<gene>
    <name evidence="11" type="ORF">GCM10025883_41770</name>
</gene>
<keyword evidence="3" id="KW-0479">Metal-binding</keyword>
<dbReference type="PROSITE" id="PS00198">
    <property type="entry name" value="4FE4S_FER_1"/>
    <property type="match status" value="1"/>
</dbReference>
<dbReference type="SUPFAM" id="SSF46548">
    <property type="entry name" value="alpha-helical ferredoxin"/>
    <property type="match status" value="1"/>
</dbReference>
<evidence type="ECO:0000313" key="12">
    <source>
        <dbReference type="Proteomes" id="UP001157126"/>
    </source>
</evidence>
<dbReference type="Gene3D" id="1.10.45.10">
    <property type="entry name" value="Vanillyl-alcohol Oxidase, Chain A, domain 4"/>
    <property type="match status" value="1"/>
</dbReference>
<dbReference type="Gene3D" id="3.30.465.10">
    <property type="match status" value="1"/>
</dbReference>
<keyword evidence="2" id="KW-0285">Flavoprotein</keyword>
<dbReference type="Pfam" id="PF13183">
    <property type="entry name" value="Fer4_8"/>
    <property type="match status" value="1"/>
</dbReference>
<dbReference type="PROSITE" id="PS51387">
    <property type="entry name" value="FAD_PCMH"/>
    <property type="match status" value="1"/>
</dbReference>
<proteinExistence type="predicted"/>
<dbReference type="InterPro" id="IPR017900">
    <property type="entry name" value="4Fe4S_Fe_S_CS"/>
</dbReference>
<evidence type="ECO:0000256" key="2">
    <source>
        <dbReference type="ARBA" id="ARBA00022630"/>
    </source>
</evidence>
<comment type="caution">
    <text evidence="11">The sequence shown here is derived from an EMBL/GenBank/DDBJ whole genome shotgun (WGS) entry which is preliminary data.</text>
</comment>